<evidence type="ECO:0000259" key="2">
    <source>
        <dbReference type="Pfam" id="PF00892"/>
    </source>
</evidence>
<dbReference type="InterPro" id="IPR037185">
    <property type="entry name" value="EmrE-like"/>
</dbReference>
<dbReference type="EMBL" id="CP010554">
    <property type="protein sequence ID" value="AJP49383.1"/>
    <property type="molecule type" value="Genomic_DNA"/>
</dbReference>
<dbReference type="SUPFAM" id="SSF103481">
    <property type="entry name" value="Multidrug resistance efflux transporter EmrE"/>
    <property type="match status" value="1"/>
</dbReference>
<accession>A0A0C5JC04</accession>
<keyword evidence="4" id="KW-1185">Reference proteome</keyword>
<dbReference type="HOGENOM" id="CLU_131462_3_2_4"/>
<dbReference type="InterPro" id="IPR000620">
    <property type="entry name" value="EamA_dom"/>
</dbReference>
<proteinExistence type="predicted"/>
<feature type="transmembrane region" description="Helical" evidence="1">
    <location>
        <begin position="47"/>
        <end position="68"/>
    </location>
</feature>
<dbReference type="Pfam" id="PF00892">
    <property type="entry name" value="EamA"/>
    <property type="match status" value="1"/>
</dbReference>
<keyword evidence="1" id="KW-1133">Transmembrane helix</keyword>
<evidence type="ECO:0000313" key="3">
    <source>
        <dbReference type="EMBL" id="AJP49383.1"/>
    </source>
</evidence>
<keyword evidence="1" id="KW-0472">Membrane</keyword>
<dbReference type="STRING" id="1565605.PG1C_03515"/>
<name>A0A0C5JC04_9PROT</name>
<feature type="transmembrane region" description="Helical" evidence="1">
    <location>
        <begin position="6"/>
        <end position="26"/>
    </location>
</feature>
<sequence>MSNLAILFWLLNIILDTAGHLAFKSAAIAEHETEWQRWKSMLASPPLWIGISCFCLEFIVWLALLSLVPLSMGMLVGSINIVIVMLAGKLLFGERLDRMRIIGMWLVTIGVALAGGFVS</sequence>
<feature type="transmembrane region" description="Helical" evidence="1">
    <location>
        <begin position="99"/>
        <end position="118"/>
    </location>
</feature>
<dbReference type="Gene3D" id="1.10.3730.20">
    <property type="match status" value="1"/>
</dbReference>
<dbReference type="KEGG" id="rbu:PG1C_03515"/>
<keyword evidence="1" id="KW-0812">Transmembrane</keyword>
<feature type="transmembrane region" description="Helical" evidence="1">
    <location>
        <begin position="74"/>
        <end position="92"/>
    </location>
</feature>
<evidence type="ECO:0000313" key="4">
    <source>
        <dbReference type="Proteomes" id="UP000061603"/>
    </source>
</evidence>
<dbReference type="AlphaFoldDB" id="A0A0C5JC04"/>
<gene>
    <name evidence="3" type="ORF">PG1C_03515</name>
</gene>
<dbReference type="Proteomes" id="UP000061603">
    <property type="component" value="Chromosome"/>
</dbReference>
<dbReference type="GO" id="GO:0016020">
    <property type="term" value="C:membrane"/>
    <property type="evidence" value="ECO:0007669"/>
    <property type="project" value="InterPro"/>
</dbReference>
<evidence type="ECO:0000256" key="1">
    <source>
        <dbReference type="SAM" id="Phobius"/>
    </source>
</evidence>
<organism evidence="3 4">
    <name type="scientific">Rugosibacter aromaticivorans</name>
    <dbReference type="NCBI Taxonomy" id="1565605"/>
    <lineage>
        <taxon>Bacteria</taxon>
        <taxon>Pseudomonadati</taxon>
        <taxon>Pseudomonadota</taxon>
        <taxon>Betaproteobacteria</taxon>
        <taxon>Nitrosomonadales</taxon>
        <taxon>Sterolibacteriaceae</taxon>
        <taxon>Rugosibacter</taxon>
    </lineage>
</organism>
<protein>
    <submittedName>
        <fullName evidence="3">Membrane protein</fullName>
    </submittedName>
</protein>
<reference evidence="3 4" key="1">
    <citation type="journal article" date="2015" name="Genome Announc.">
        <title>Complete Genome Sequence of a Novel Bacterium within the Family Rhodocyclaceae That Degrades Polycyclic Aromatic Hydrocarbons.</title>
        <authorList>
            <person name="Singleton D.R."/>
            <person name="Dickey A.N."/>
            <person name="Scholl E.H."/>
            <person name="Wright F.A."/>
            <person name="Aitken M.D."/>
        </authorList>
    </citation>
    <scope>NUCLEOTIDE SEQUENCE [LARGE SCALE GENOMIC DNA]</scope>
    <source>
        <strain evidence="4">PG1-Ca6</strain>
    </source>
</reference>
<feature type="domain" description="EamA" evidence="2">
    <location>
        <begin position="33"/>
        <end position="114"/>
    </location>
</feature>